<protein>
    <submittedName>
        <fullName evidence="2">Uncharacterized protein</fullName>
    </submittedName>
</protein>
<name>A0A1G7WWR9_9VIBR</name>
<evidence type="ECO:0000313" key="2">
    <source>
        <dbReference type="EMBL" id="SDG75750.1"/>
    </source>
</evidence>
<dbReference type="RefSeq" id="WP_176765502.1">
    <property type="nucleotide sequence ID" value="NZ_FNDD01000002.1"/>
</dbReference>
<keyword evidence="1" id="KW-1133">Transmembrane helix</keyword>
<feature type="transmembrane region" description="Helical" evidence="1">
    <location>
        <begin position="29"/>
        <end position="51"/>
    </location>
</feature>
<sequence length="52" mass="5735">MSSQLAASIQVPVERSENKSRLPIVLRELALVVTFWALAAAFTAVMAFTWVN</sequence>
<keyword evidence="3" id="KW-1185">Reference proteome</keyword>
<proteinExistence type="predicted"/>
<dbReference type="AlphaFoldDB" id="A0A1G7WWR9"/>
<keyword evidence="1" id="KW-0812">Transmembrane</keyword>
<evidence type="ECO:0000256" key="1">
    <source>
        <dbReference type="SAM" id="Phobius"/>
    </source>
</evidence>
<reference evidence="2 3" key="1">
    <citation type="submission" date="2016-10" db="EMBL/GenBank/DDBJ databases">
        <authorList>
            <person name="de Groot N.N."/>
        </authorList>
    </citation>
    <scope>NUCLEOTIDE SEQUENCE [LARGE SCALE GENOMIC DNA]</scope>
    <source>
        <strain evidence="2 3">CGMCC 1.10228</strain>
    </source>
</reference>
<dbReference type="EMBL" id="FNDD01000002">
    <property type="protein sequence ID" value="SDG75750.1"/>
    <property type="molecule type" value="Genomic_DNA"/>
</dbReference>
<organism evidence="2 3">
    <name type="scientific">Vibrio xiamenensis</name>
    <dbReference type="NCBI Taxonomy" id="861298"/>
    <lineage>
        <taxon>Bacteria</taxon>
        <taxon>Pseudomonadati</taxon>
        <taxon>Pseudomonadota</taxon>
        <taxon>Gammaproteobacteria</taxon>
        <taxon>Vibrionales</taxon>
        <taxon>Vibrionaceae</taxon>
        <taxon>Vibrio</taxon>
    </lineage>
</organism>
<accession>A0A1G7WWR9</accession>
<gene>
    <name evidence="2" type="ORF">SAMN04488136_102184</name>
</gene>
<dbReference type="Proteomes" id="UP000198854">
    <property type="component" value="Unassembled WGS sequence"/>
</dbReference>
<keyword evidence="1" id="KW-0472">Membrane</keyword>
<evidence type="ECO:0000313" key="3">
    <source>
        <dbReference type="Proteomes" id="UP000198854"/>
    </source>
</evidence>